<sequence length="125" mass="14616">MKKVGFMSDFFISILTLLRTISGVYIVVWIFPYMFFGLRASYGSSKHILFMDNQLAKNSKKDHGMTSMEIGYRHHLYSIMYPFLLYRVTTKSTKFKVIMALNAAWFYSIFTFFSLVMISKLLGIN</sequence>
<gene>
    <name evidence="2" type="ordered locus">VSAL_II0415</name>
</gene>
<feature type="transmembrane region" description="Helical" evidence="1">
    <location>
        <begin position="97"/>
        <end position="118"/>
    </location>
</feature>
<evidence type="ECO:0000313" key="3">
    <source>
        <dbReference type="Proteomes" id="UP000001730"/>
    </source>
</evidence>
<dbReference type="KEGG" id="vsa:VSAL_II0415"/>
<dbReference type="eggNOG" id="ENOG5031N4B">
    <property type="taxonomic scope" value="Bacteria"/>
</dbReference>
<keyword evidence="1" id="KW-0472">Membrane</keyword>
<evidence type="ECO:0000256" key="1">
    <source>
        <dbReference type="SAM" id="Phobius"/>
    </source>
</evidence>
<dbReference type="AlphaFoldDB" id="B6ER39"/>
<keyword evidence="3" id="KW-1185">Reference proteome</keyword>
<proteinExistence type="predicted"/>
<accession>B6ER39</accession>
<keyword evidence="1" id="KW-1133">Transmembrane helix</keyword>
<dbReference type="HOGENOM" id="CLU_2048765_0_0_6"/>
<keyword evidence="1" id="KW-0812">Transmembrane</keyword>
<dbReference type="EMBL" id="FM178380">
    <property type="protein sequence ID" value="CAQ81169.1"/>
    <property type="molecule type" value="Genomic_DNA"/>
</dbReference>
<protein>
    <submittedName>
        <fullName evidence="2">Membrane protein</fullName>
    </submittedName>
</protein>
<name>B6ER39_ALISL</name>
<feature type="transmembrane region" description="Helical" evidence="1">
    <location>
        <begin position="12"/>
        <end position="36"/>
    </location>
</feature>
<dbReference type="Proteomes" id="UP000001730">
    <property type="component" value="Chromosome 2"/>
</dbReference>
<evidence type="ECO:0000313" key="2">
    <source>
        <dbReference type="EMBL" id="CAQ81169.1"/>
    </source>
</evidence>
<organism evidence="2 3">
    <name type="scientific">Aliivibrio salmonicida (strain LFI1238)</name>
    <name type="common">Vibrio salmonicida (strain LFI1238)</name>
    <dbReference type="NCBI Taxonomy" id="316275"/>
    <lineage>
        <taxon>Bacteria</taxon>
        <taxon>Pseudomonadati</taxon>
        <taxon>Pseudomonadota</taxon>
        <taxon>Gammaproteobacteria</taxon>
        <taxon>Vibrionales</taxon>
        <taxon>Vibrionaceae</taxon>
        <taxon>Aliivibrio</taxon>
    </lineage>
</organism>
<reference evidence="2 3" key="1">
    <citation type="journal article" date="2008" name="BMC Genomics">
        <title>The genome sequence of the fish pathogen Aliivibrio salmonicida strain LFI1238 shows extensive evidence of gene decay.</title>
        <authorList>
            <person name="Hjerde E."/>
            <person name="Lorentzen M.S."/>
            <person name="Holden M.T."/>
            <person name="Seeger K."/>
            <person name="Paulsen S."/>
            <person name="Bason N."/>
            <person name="Churcher C."/>
            <person name="Harris D."/>
            <person name="Norbertczak H."/>
            <person name="Quail M.A."/>
            <person name="Sanders S."/>
            <person name="Thurston S."/>
            <person name="Parkhill J."/>
            <person name="Willassen N.P."/>
            <person name="Thomson N.R."/>
        </authorList>
    </citation>
    <scope>NUCLEOTIDE SEQUENCE [LARGE SCALE GENOMIC DNA]</scope>
    <source>
        <strain evidence="2 3">LFI1238</strain>
    </source>
</reference>